<protein>
    <submittedName>
        <fullName evidence="8">Uncharacterized protein</fullName>
    </submittedName>
</protein>
<dbReference type="EMBL" id="JAWXYG010000002">
    <property type="protein sequence ID" value="KAK4282179.1"/>
    <property type="molecule type" value="Genomic_DNA"/>
</dbReference>
<evidence type="ECO:0000256" key="2">
    <source>
        <dbReference type="ARBA" id="ARBA00009074"/>
    </source>
</evidence>
<evidence type="ECO:0000313" key="9">
    <source>
        <dbReference type="Proteomes" id="UP001293593"/>
    </source>
</evidence>
<organism evidence="8 9">
    <name type="scientific">Acacia crassicarpa</name>
    <name type="common">northern wattle</name>
    <dbReference type="NCBI Taxonomy" id="499986"/>
    <lineage>
        <taxon>Eukaryota</taxon>
        <taxon>Viridiplantae</taxon>
        <taxon>Streptophyta</taxon>
        <taxon>Embryophyta</taxon>
        <taxon>Tracheophyta</taxon>
        <taxon>Spermatophyta</taxon>
        <taxon>Magnoliopsida</taxon>
        <taxon>eudicotyledons</taxon>
        <taxon>Gunneridae</taxon>
        <taxon>Pentapetalae</taxon>
        <taxon>rosids</taxon>
        <taxon>fabids</taxon>
        <taxon>Fabales</taxon>
        <taxon>Fabaceae</taxon>
        <taxon>Caesalpinioideae</taxon>
        <taxon>mimosoid clade</taxon>
        <taxon>Acacieae</taxon>
        <taxon>Acacia</taxon>
    </lineage>
</organism>
<evidence type="ECO:0000256" key="4">
    <source>
        <dbReference type="ARBA" id="ARBA00022989"/>
    </source>
</evidence>
<name>A0AAE1N3X9_9FABA</name>
<evidence type="ECO:0000256" key="5">
    <source>
        <dbReference type="ARBA" id="ARBA00023136"/>
    </source>
</evidence>
<comment type="caution">
    <text evidence="8">The sequence shown here is derived from an EMBL/GenBank/DDBJ whole genome shotgun (WGS) entry which is preliminary data.</text>
</comment>
<dbReference type="Proteomes" id="UP001293593">
    <property type="component" value="Unassembled WGS sequence"/>
</dbReference>
<keyword evidence="5 7" id="KW-0472">Membrane</keyword>
<feature type="compositionally biased region" description="Polar residues" evidence="6">
    <location>
        <begin position="31"/>
        <end position="45"/>
    </location>
</feature>
<evidence type="ECO:0000256" key="6">
    <source>
        <dbReference type="SAM" id="MobiDB-lite"/>
    </source>
</evidence>
<feature type="region of interest" description="Disordered" evidence="6">
    <location>
        <begin position="1"/>
        <end position="48"/>
    </location>
</feature>
<keyword evidence="9" id="KW-1185">Reference proteome</keyword>
<evidence type="ECO:0000256" key="3">
    <source>
        <dbReference type="ARBA" id="ARBA00022692"/>
    </source>
</evidence>
<keyword evidence="4 7" id="KW-1133">Transmembrane helix</keyword>
<evidence type="ECO:0000313" key="8">
    <source>
        <dbReference type="EMBL" id="KAK4282179.1"/>
    </source>
</evidence>
<sequence>MPQCLSFGSLTSSSASASGPNPPAPPQGYSTEHTPVNSTQSSPAPTVSREFNRIILGNSYKEIRSIIESEIFDPPDGNDPLQDQTQLGNGGAAGDSQMRFLEKLLQPDRDFVQKALPQLKSDSLTRLISTYFDHSEAAFELCLRVFPCLRYARIMYAPLRDLFDDLPFDSNHLSQSECDRAFDILSVFDTQENPFSSPDSLDFSNMSSSFYELDQQLRPYLQESRSKLRVLRWATTGSALCFIATAVGVVATAIVITTHALVAIAAAPICPVLSHFKNPKKKELAQLAQLEAAWGVTFAVKQHLDSIDRLVDLLHGAVKADKKSVRLVLEMGKSRYAIQEILKLLHKRYESFRLLMEELQTNVYISLNFVNRARSYLLHQICLHQNA</sequence>
<feature type="region of interest" description="Disordered" evidence="6">
    <location>
        <begin position="71"/>
        <end position="93"/>
    </location>
</feature>
<dbReference type="Pfam" id="PF05055">
    <property type="entry name" value="DUF677"/>
    <property type="match status" value="1"/>
</dbReference>
<reference evidence="8" key="1">
    <citation type="submission" date="2023-10" db="EMBL/GenBank/DDBJ databases">
        <title>Chromosome-level genome of the transformable northern wattle, Acacia crassicarpa.</title>
        <authorList>
            <person name="Massaro I."/>
            <person name="Sinha N.R."/>
            <person name="Poethig S."/>
            <person name="Leichty A.R."/>
        </authorList>
    </citation>
    <scope>NUCLEOTIDE SEQUENCE</scope>
    <source>
        <strain evidence="8">Acra3RX</strain>
        <tissue evidence="8">Leaf</tissue>
    </source>
</reference>
<feature type="transmembrane region" description="Helical" evidence="7">
    <location>
        <begin position="242"/>
        <end position="273"/>
    </location>
</feature>
<evidence type="ECO:0000256" key="1">
    <source>
        <dbReference type="ARBA" id="ARBA00004370"/>
    </source>
</evidence>
<dbReference type="GO" id="GO:0016020">
    <property type="term" value="C:membrane"/>
    <property type="evidence" value="ECO:0007669"/>
    <property type="project" value="UniProtKB-SubCell"/>
</dbReference>
<accession>A0AAE1N3X9</accession>
<comment type="similarity">
    <text evidence="2">Belongs to the UPF0496 family.</text>
</comment>
<evidence type="ECO:0000256" key="7">
    <source>
        <dbReference type="SAM" id="Phobius"/>
    </source>
</evidence>
<gene>
    <name evidence="8" type="ORF">QN277_013586</name>
</gene>
<comment type="subcellular location">
    <subcellularLocation>
        <location evidence="1">Membrane</location>
    </subcellularLocation>
</comment>
<feature type="compositionally biased region" description="Low complexity" evidence="6">
    <location>
        <begin position="1"/>
        <end position="19"/>
    </location>
</feature>
<proteinExistence type="inferred from homology"/>
<dbReference type="PANTHER" id="PTHR31113">
    <property type="entry name" value="UPF0496 PROTEIN 3-RELATED"/>
    <property type="match status" value="1"/>
</dbReference>
<dbReference type="AlphaFoldDB" id="A0AAE1N3X9"/>
<keyword evidence="3 7" id="KW-0812">Transmembrane</keyword>
<dbReference type="InterPro" id="IPR007749">
    <property type="entry name" value="DUF677"/>
</dbReference>
<dbReference type="PANTHER" id="PTHR31113:SF5">
    <property type="entry name" value="OS04G0405700 PROTEIN"/>
    <property type="match status" value="1"/>
</dbReference>